<dbReference type="AlphaFoldDB" id="W7XC88"/>
<name>W7XC88_TETTS</name>
<accession>W7XC88</accession>
<gene>
    <name evidence="1" type="ORF">TTHERM_002653398</name>
</gene>
<organism evidence="1 2">
    <name type="scientific">Tetrahymena thermophila (strain SB210)</name>
    <dbReference type="NCBI Taxonomy" id="312017"/>
    <lineage>
        <taxon>Eukaryota</taxon>
        <taxon>Sar</taxon>
        <taxon>Alveolata</taxon>
        <taxon>Ciliophora</taxon>
        <taxon>Intramacronucleata</taxon>
        <taxon>Oligohymenophorea</taxon>
        <taxon>Hymenostomatida</taxon>
        <taxon>Tetrahymenina</taxon>
        <taxon>Tetrahymenidae</taxon>
        <taxon>Tetrahymena</taxon>
    </lineage>
</organism>
<dbReference type="Proteomes" id="UP000009168">
    <property type="component" value="Unassembled WGS sequence"/>
</dbReference>
<proteinExistence type="predicted"/>
<keyword evidence="2" id="KW-1185">Reference proteome</keyword>
<sequence>MLASHLYSRSSVQNGASSLPPIRFGPSLLPRRPLVTFTFLHGIFRNKGGGIGFEPPISLLRPSDSPTRVAQPFFKLVMKAHQAQVLPQQIALISQI</sequence>
<dbReference type="GeneID" id="24442618"/>
<evidence type="ECO:0000313" key="2">
    <source>
        <dbReference type="Proteomes" id="UP000009168"/>
    </source>
</evidence>
<protein>
    <submittedName>
        <fullName evidence="1">Uncharacterized protein</fullName>
    </submittedName>
</protein>
<dbReference type="InParanoid" id="W7XC88"/>
<evidence type="ECO:0000313" key="1">
    <source>
        <dbReference type="EMBL" id="EWS71336.1"/>
    </source>
</evidence>
<dbReference type="KEGG" id="tet:TTHERM_002653398"/>
<dbReference type="RefSeq" id="XP_012656128.1">
    <property type="nucleotide sequence ID" value="XM_012800674.1"/>
</dbReference>
<dbReference type="EMBL" id="GG662303">
    <property type="protein sequence ID" value="EWS71336.1"/>
    <property type="molecule type" value="Genomic_DNA"/>
</dbReference>
<reference evidence="2" key="1">
    <citation type="journal article" date="2006" name="PLoS Biol.">
        <title>Macronuclear genome sequence of the ciliate Tetrahymena thermophila, a model eukaryote.</title>
        <authorList>
            <person name="Eisen J.A."/>
            <person name="Coyne R.S."/>
            <person name="Wu M."/>
            <person name="Wu D."/>
            <person name="Thiagarajan M."/>
            <person name="Wortman J.R."/>
            <person name="Badger J.H."/>
            <person name="Ren Q."/>
            <person name="Amedeo P."/>
            <person name="Jones K.M."/>
            <person name="Tallon L.J."/>
            <person name="Delcher A.L."/>
            <person name="Salzberg S.L."/>
            <person name="Silva J.C."/>
            <person name="Haas B.J."/>
            <person name="Majoros W.H."/>
            <person name="Farzad M."/>
            <person name="Carlton J.M."/>
            <person name="Smith R.K. Jr."/>
            <person name="Garg J."/>
            <person name="Pearlman R.E."/>
            <person name="Karrer K.M."/>
            <person name="Sun L."/>
            <person name="Manning G."/>
            <person name="Elde N.C."/>
            <person name="Turkewitz A.P."/>
            <person name="Asai D.J."/>
            <person name="Wilkes D.E."/>
            <person name="Wang Y."/>
            <person name="Cai H."/>
            <person name="Collins K."/>
            <person name="Stewart B.A."/>
            <person name="Lee S.R."/>
            <person name="Wilamowska K."/>
            <person name="Weinberg Z."/>
            <person name="Ruzzo W.L."/>
            <person name="Wloga D."/>
            <person name="Gaertig J."/>
            <person name="Frankel J."/>
            <person name="Tsao C.-C."/>
            <person name="Gorovsky M.A."/>
            <person name="Keeling P.J."/>
            <person name="Waller R.F."/>
            <person name="Patron N.J."/>
            <person name="Cherry J.M."/>
            <person name="Stover N.A."/>
            <person name="Krieger C.J."/>
            <person name="del Toro C."/>
            <person name="Ryder H.F."/>
            <person name="Williamson S.C."/>
            <person name="Barbeau R.A."/>
            <person name="Hamilton E.P."/>
            <person name="Orias E."/>
        </authorList>
    </citation>
    <scope>NUCLEOTIDE SEQUENCE [LARGE SCALE GENOMIC DNA]</scope>
    <source>
        <strain evidence="2">SB210</strain>
    </source>
</reference>